<sequence length="224" mass="24528">MTVHASESFDAVYRGAGSFALPPWDIGEPQPEFVRICEAGEVRGRVLDAGCGTGSLSLYLADKGYDVVGLDFSPTAIELARKKAADHGATIDFRVADLSAVEGFDAEFDTMLDCALLHALEEPERGRYIRELFRMARPGGVAHILTFSERVPDFVEVVRGMGPHRATEEELRGEFTAAGWDVCSVEMRKIVGQIAVEEMAAELGAEVTTRVDLPSWLLKVQRPQ</sequence>
<evidence type="ECO:0000256" key="1">
    <source>
        <dbReference type="ARBA" id="ARBA00022603"/>
    </source>
</evidence>
<keyword evidence="6" id="KW-1185">Reference proteome</keyword>
<dbReference type="AlphaFoldDB" id="A0A0T6LKJ5"/>
<dbReference type="Pfam" id="PF13649">
    <property type="entry name" value="Methyltransf_25"/>
    <property type="match status" value="1"/>
</dbReference>
<proteinExistence type="predicted"/>
<evidence type="ECO:0000313" key="6">
    <source>
        <dbReference type="Proteomes" id="UP000050867"/>
    </source>
</evidence>
<name>A0A0T6LKJ5_WENVI</name>
<reference evidence="5 6" key="1">
    <citation type="submission" date="2015-10" db="EMBL/GenBank/DDBJ databases">
        <title>Draft genome sequence of pyrrolomycin-producing Streptomyces vitaminophilus.</title>
        <authorList>
            <person name="Graham D.E."/>
            <person name="Mahan K.M."/>
            <person name="Klingeman D.M."/>
            <person name="Hettich R.L."/>
            <person name="Parry R.J."/>
        </authorList>
    </citation>
    <scope>NUCLEOTIDE SEQUENCE [LARGE SCALE GENOMIC DNA]</scope>
    <source>
        <strain evidence="5 6">ATCC 31673</strain>
    </source>
</reference>
<evidence type="ECO:0000256" key="2">
    <source>
        <dbReference type="ARBA" id="ARBA00022679"/>
    </source>
</evidence>
<evidence type="ECO:0000256" key="3">
    <source>
        <dbReference type="ARBA" id="ARBA00022691"/>
    </source>
</evidence>
<evidence type="ECO:0000313" key="5">
    <source>
        <dbReference type="EMBL" id="KRV46586.1"/>
    </source>
</evidence>
<comment type="caution">
    <text evidence="5">The sequence shown here is derived from an EMBL/GenBank/DDBJ whole genome shotgun (WGS) entry which is preliminary data.</text>
</comment>
<keyword evidence="3" id="KW-0949">S-adenosyl-L-methionine</keyword>
<dbReference type="SUPFAM" id="SSF53335">
    <property type="entry name" value="S-adenosyl-L-methionine-dependent methyltransferases"/>
    <property type="match status" value="1"/>
</dbReference>
<dbReference type="PANTHER" id="PTHR43464:SF19">
    <property type="entry name" value="UBIQUINONE BIOSYNTHESIS O-METHYLTRANSFERASE, MITOCHONDRIAL"/>
    <property type="match status" value="1"/>
</dbReference>
<dbReference type="InterPro" id="IPR041698">
    <property type="entry name" value="Methyltransf_25"/>
</dbReference>
<dbReference type="PANTHER" id="PTHR43464">
    <property type="entry name" value="METHYLTRANSFERASE"/>
    <property type="match status" value="1"/>
</dbReference>
<keyword evidence="1" id="KW-0489">Methyltransferase</keyword>
<evidence type="ECO:0000259" key="4">
    <source>
        <dbReference type="Pfam" id="PF13649"/>
    </source>
</evidence>
<dbReference type="Proteomes" id="UP000050867">
    <property type="component" value="Unassembled WGS sequence"/>
</dbReference>
<gene>
    <name evidence="5" type="ORF">AQ490_11955</name>
</gene>
<dbReference type="OrthoDB" id="3825914at2"/>
<protein>
    <recommendedName>
        <fullName evidence="4">Methyltransferase domain-containing protein</fullName>
    </recommendedName>
</protein>
<dbReference type="STRING" id="76728.AQ490_11955"/>
<accession>A0A0T6LKJ5</accession>
<keyword evidence="2" id="KW-0808">Transferase</keyword>
<feature type="domain" description="Methyltransferase" evidence="4">
    <location>
        <begin position="46"/>
        <end position="140"/>
    </location>
</feature>
<dbReference type="EMBL" id="LLZU01000039">
    <property type="protein sequence ID" value="KRV46586.1"/>
    <property type="molecule type" value="Genomic_DNA"/>
</dbReference>
<dbReference type="InterPro" id="IPR029063">
    <property type="entry name" value="SAM-dependent_MTases_sf"/>
</dbReference>
<dbReference type="GO" id="GO:0008168">
    <property type="term" value="F:methyltransferase activity"/>
    <property type="evidence" value="ECO:0007669"/>
    <property type="project" value="UniProtKB-KW"/>
</dbReference>
<dbReference type="eggNOG" id="COG2226">
    <property type="taxonomic scope" value="Bacteria"/>
</dbReference>
<dbReference type="GO" id="GO:0032259">
    <property type="term" value="P:methylation"/>
    <property type="evidence" value="ECO:0007669"/>
    <property type="project" value="UniProtKB-KW"/>
</dbReference>
<dbReference type="RefSeq" id="WP_018386877.1">
    <property type="nucleotide sequence ID" value="NZ_LLZU01000039.1"/>
</dbReference>
<dbReference type="Gene3D" id="3.40.50.150">
    <property type="entry name" value="Vaccinia Virus protein VP39"/>
    <property type="match status" value="1"/>
</dbReference>
<organism evidence="5 6">
    <name type="scientific">Wenjunlia vitaminophila</name>
    <name type="common">Streptomyces vitaminophilus</name>
    <dbReference type="NCBI Taxonomy" id="76728"/>
    <lineage>
        <taxon>Bacteria</taxon>
        <taxon>Bacillati</taxon>
        <taxon>Actinomycetota</taxon>
        <taxon>Actinomycetes</taxon>
        <taxon>Kitasatosporales</taxon>
        <taxon>Streptomycetaceae</taxon>
        <taxon>Wenjunlia</taxon>
    </lineage>
</organism>
<dbReference type="CDD" id="cd02440">
    <property type="entry name" value="AdoMet_MTases"/>
    <property type="match status" value="1"/>
</dbReference>